<name>A0A8T2QNP2_CERRI</name>
<organism evidence="1 2">
    <name type="scientific">Ceratopteris richardii</name>
    <name type="common">Triangle waterfern</name>
    <dbReference type="NCBI Taxonomy" id="49495"/>
    <lineage>
        <taxon>Eukaryota</taxon>
        <taxon>Viridiplantae</taxon>
        <taxon>Streptophyta</taxon>
        <taxon>Embryophyta</taxon>
        <taxon>Tracheophyta</taxon>
        <taxon>Polypodiopsida</taxon>
        <taxon>Polypodiidae</taxon>
        <taxon>Polypodiales</taxon>
        <taxon>Pteridineae</taxon>
        <taxon>Pteridaceae</taxon>
        <taxon>Parkerioideae</taxon>
        <taxon>Ceratopteris</taxon>
    </lineage>
</organism>
<dbReference type="EMBL" id="CM035438">
    <property type="protein sequence ID" value="KAH7285170.1"/>
    <property type="molecule type" value="Genomic_DNA"/>
</dbReference>
<reference evidence="1" key="1">
    <citation type="submission" date="2021-08" db="EMBL/GenBank/DDBJ databases">
        <title>WGS assembly of Ceratopteris richardii.</title>
        <authorList>
            <person name="Marchant D.B."/>
            <person name="Chen G."/>
            <person name="Jenkins J."/>
            <person name="Shu S."/>
            <person name="Leebens-Mack J."/>
            <person name="Grimwood J."/>
            <person name="Schmutz J."/>
            <person name="Soltis P."/>
            <person name="Soltis D."/>
            <person name="Chen Z.-H."/>
        </authorList>
    </citation>
    <scope>NUCLEOTIDE SEQUENCE</scope>
    <source>
        <strain evidence="1">Whitten #5841</strain>
        <tissue evidence="1">Leaf</tissue>
    </source>
</reference>
<proteinExistence type="predicted"/>
<sequence length="134" mass="14908">MARAPSRMSTLMTDRTETVAREEVHSNRNLDIVFQKVSAHSSNNLPWQHAVKHSVPCASDPIQNRAGTQRAMEDERYEMAVAGENISLLNSNAVHLSAYHGLRTTSLCSSCIGRFSRFSCLGWLRYGYNASSCS</sequence>
<dbReference type="EMBL" id="CM035438">
    <property type="protein sequence ID" value="KAH7285171.1"/>
    <property type="molecule type" value="Genomic_DNA"/>
</dbReference>
<dbReference type="AlphaFoldDB" id="A0A8T2QNP2"/>
<accession>A0A8T2QNP2</accession>
<dbReference type="Proteomes" id="UP000825935">
    <property type="component" value="Chromosome 33"/>
</dbReference>
<comment type="caution">
    <text evidence="1">The sequence shown here is derived from an EMBL/GenBank/DDBJ whole genome shotgun (WGS) entry which is preliminary data.</text>
</comment>
<evidence type="ECO:0000313" key="2">
    <source>
        <dbReference type="Proteomes" id="UP000825935"/>
    </source>
</evidence>
<evidence type="ECO:0000313" key="1">
    <source>
        <dbReference type="EMBL" id="KAH7285170.1"/>
    </source>
</evidence>
<protein>
    <submittedName>
        <fullName evidence="1">Uncharacterized protein</fullName>
    </submittedName>
</protein>
<gene>
    <name evidence="1" type="ORF">KP509_33G016200</name>
</gene>
<keyword evidence="2" id="KW-1185">Reference proteome</keyword>